<sequence>MTQYGCARHHTRRTPTISLVMGNDWRYWSHSPERGQEGWDRWINQTMKSLLRKIHTEQELIDAQFEPKDGGSTFYAQIPSENHSFLETFRNHSKFFKIYNDTFVYSVNSSLTNPIVTAYQKPGCPVIYNSKVEPLYAFFDRHKFGALHKYPYSELSKIPIFKVAALYFVKGNLKQVQRRNLQLAAQNECSNTVYGWVDMKEEVDEKENSKYLRFIRAYDLPLMVFIDRRSETTAVWKKALLRAKTELIPNLFKKAESAQPKVVSQPRISPISLILGTIFGIFAYFAFSYFYPLLKPHKAQRYNEV</sequence>
<keyword evidence="1" id="KW-0472">Membrane</keyword>
<dbReference type="EMBL" id="DS113180">
    <property type="protein sequence ID" value="EAY23166.1"/>
    <property type="molecule type" value="Genomic_DNA"/>
</dbReference>
<dbReference type="RefSeq" id="XP_001584152.1">
    <property type="nucleotide sequence ID" value="XM_001584102.1"/>
</dbReference>
<organism evidence="2 3">
    <name type="scientific">Trichomonas vaginalis (strain ATCC PRA-98 / G3)</name>
    <dbReference type="NCBI Taxonomy" id="412133"/>
    <lineage>
        <taxon>Eukaryota</taxon>
        <taxon>Metamonada</taxon>
        <taxon>Parabasalia</taxon>
        <taxon>Trichomonadida</taxon>
        <taxon>Trichomonadidae</taxon>
        <taxon>Trichomonas</taxon>
    </lineage>
</organism>
<name>A2D9E0_TRIV3</name>
<dbReference type="VEuPathDB" id="TrichDB:TVAG_184040"/>
<proteinExistence type="predicted"/>
<dbReference type="AlphaFoldDB" id="A2D9E0"/>
<reference evidence="2" key="2">
    <citation type="journal article" date="2007" name="Science">
        <title>Draft genome sequence of the sexually transmitted pathogen Trichomonas vaginalis.</title>
        <authorList>
            <person name="Carlton J.M."/>
            <person name="Hirt R.P."/>
            <person name="Silva J.C."/>
            <person name="Delcher A.L."/>
            <person name="Schatz M."/>
            <person name="Zhao Q."/>
            <person name="Wortman J.R."/>
            <person name="Bidwell S.L."/>
            <person name="Alsmark U.C.M."/>
            <person name="Besteiro S."/>
            <person name="Sicheritz-Ponten T."/>
            <person name="Noel C.J."/>
            <person name="Dacks J.B."/>
            <person name="Foster P.G."/>
            <person name="Simillion C."/>
            <person name="Van de Peer Y."/>
            <person name="Miranda-Saavedra D."/>
            <person name="Barton G.J."/>
            <person name="Westrop G.D."/>
            <person name="Mueller S."/>
            <person name="Dessi D."/>
            <person name="Fiori P.L."/>
            <person name="Ren Q."/>
            <person name="Paulsen I."/>
            <person name="Zhang H."/>
            <person name="Bastida-Corcuera F.D."/>
            <person name="Simoes-Barbosa A."/>
            <person name="Brown M.T."/>
            <person name="Hayes R.D."/>
            <person name="Mukherjee M."/>
            <person name="Okumura C.Y."/>
            <person name="Schneider R."/>
            <person name="Smith A.J."/>
            <person name="Vanacova S."/>
            <person name="Villalvazo M."/>
            <person name="Haas B.J."/>
            <person name="Pertea M."/>
            <person name="Feldblyum T.V."/>
            <person name="Utterback T.R."/>
            <person name="Shu C.L."/>
            <person name="Osoegawa K."/>
            <person name="de Jong P.J."/>
            <person name="Hrdy I."/>
            <person name="Horvathova L."/>
            <person name="Zubacova Z."/>
            <person name="Dolezal P."/>
            <person name="Malik S.B."/>
            <person name="Logsdon J.M. Jr."/>
            <person name="Henze K."/>
            <person name="Gupta A."/>
            <person name="Wang C.C."/>
            <person name="Dunne R.L."/>
            <person name="Upcroft J.A."/>
            <person name="Upcroft P."/>
            <person name="White O."/>
            <person name="Salzberg S.L."/>
            <person name="Tang P."/>
            <person name="Chiu C.-H."/>
            <person name="Lee Y.-S."/>
            <person name="Embley T.M."/>
            <person name="Coombs G.H."/>
            <person name="Mottram J.C."/>
            <person name="Tachezy J."/>
            <person name="Fraser-Liggett C.M."/>
            <person name="Johnson P.J."/>
        </authorList>
    </citation>
    <scope>NUCLEOTIDE SEQUENCE [LARGE SCALE GENOMIC DNA]</scope>
    <source>
        <strain evidence="2">G3</strain>
    </source>
</reference>
<keyword evidence="1" id="KW-1133">Transmembrane helix</keyword>
<evidence type="ECO:0000256" key="1">
    <source>
        <dbReference type="SAM" id="Phobius"/>
    </source>
</evidence>
<evidence type="ECO:0000313" key="3">
    <source>
        <dbReference type="Proteomes" id="UP000001542"/>
    </source>
</evidence>
<evidence type="ECO:0000313" key="2">
    <source>
        <dbReference type="EMBL" id="EAY23166.1"/>
    </source>
</evidence>
<dbReference type="VEuPathDB" id="TrichDB:TVAGG3_0479440"/>
<dbReference type="KEGG" id="tva:5468726"/>
<dbReference type="Proteomes" id="UP000001542">
    <property type="component" value="Unassembled WGS sequence"/>
</dbReference>
<feature type="transmembrane region" description="Helical" evidence="1">
    <location>
        <begin position="271"/>
        <end position="291"/>
    </location>
</feature>
<protein>
    <submittedName>
        <fullName evidence="2">Uncharacterized protein</fullName>
    </submittedName>
</protein>
<keyword evidence="3" id="KW-1185">Reference proteome</keyword>
<gene>
    <name evidence="2" type="ORF">TVAG_184040</name>
</gene>
<dbReference type="InParanoid" id="A2D9E0"/>
<keyword evidence="1" id="KW-0812">Transmembrane</keyword>
<reference evidence="2" key="1">
    <citation type="submission" date="2006-10" db="EMBL/GenBank/DDBJ databases">
        <authorList>
            <person name="Amadeo P."/>
            <person name="Zhao Q."/>
            <person name="Wortman J."/>
            <person name="Fraser-Liggett C."/>
            <person name="Carlton J."/>
        </authorList>
    </citation>
    <scope>NUCLEOTIDE SEQUENCE</scope>
    <source>
        <strain evidence="2">G3</strain>
    </source>
</reference>
<accession>A2D9E0</accession>